<sequence length="290" mass="32401">MRIIFYLLLFILTSYQITAAELLLKNGNSFLLDVVHEDERNVQVNWKGRVYTIPKKEIQKLDYSKKGSQSSHRYSTFVLKDGSKIRGVIAEERDKGYTIRTDVGFLEIDKSQIQDLDNGGNSSPDLPNEYLTESTKQPETIFGGSFSFLANTSPITPAHSVTGGAGFFVEPAYLFLSEKYQVGFKVEYLVSPGTSNYSFLNAYSYLKKDFGTGDSKNWYGILGAGFGSVRYRRGETQVSGVDPIGYLELGYQGWKLGNLVLRSGLRANCYFESRGTVCMGGLEISLGYRI</sequence>
<dbReference type="EMBL" id="RQHS01000005">
    <property type="protein sequence ID" value="TGN03021.1"/>
    <property type="molecule type" value="Genomic_DNA"/>
</dbReference>
<dbReference type="AlphaFoldDB" id="A0A4Z1AHQ2"/>
<evidence type="ECO:0000313" key="1">
    <source>
        <dbReference type="EMBL" id="TGN03021.1"/>
    </source>
</evidence>
<dbReference type="NCBIfam" id="NF047433">
    <property type="entry name" value="Lepto_7_Nterm"/>
    <property type="match status" value="1"/>
</dbReference>
<dbReference type="NCBIfam" id="NF047432">
    <property type="entry name" value="LA_3334_fam"/>
    <property type="match status" value="1"/>
</dbReference>
<dbReference type="OrthoDB" id="330619at2"/>
<comment type="caution">
    <text evidence="1">The sequence shown here is derived from an EMBL/GenBank/DDBJ whole genome shotgun (WGS) entry which is preliminary data.</text>
</comment>
<organism evidence="1 2">
    <name type="scientific">Leptospira dzoumogneensis</name>
    <dbReference type="NCBI Taxonomy" id="2484904"/>
    <lineage>
        <taxon>Bacteria</taxon>
        <taxon>Pseudomonadati</taxon>
        <taxon>Spirochaetota</taxon>
        <taxon>Spirochaetia</taxon>
        <taxon>Leptospirales</taxon>
        <taxon>Leptospiraceae</taxon>
        <taxon>Leptospira</taxon>
    </lineage>
</organism>
<protein>
    <recommendedName>
        <fullName evidence="3">30S ribosomal protein S1</fullName>
    </recommendedName>
</protein>
<proteinExistence type="predicted"/>
<accession>A0A4Z1AHQ2</accession>
<dbReference type="Proteomes" id="UP000297241">
    <property type="component" value="Unassembled WGS sequence"/>
</dbReference>
<name>A0A4Z1AHQ2_9LEPT</name>
<keyword evidence="2" id="KW-1185">Reference proteome</keyword>
<evidence type="ECO:0008006" key="3">
    <source>
        <dbReference type="Google" id="ProtNLM"/>
    </source>
</evidence>
<reference evidence="1" key="1">
    <citation type="journal article" date="2019" name="PLoS Negl. Trop. Dis.">
        <title>Revisiting the worldwide diversity of Leptospira species in the environment.</title>
        <authorList>
            <person name="Vincent A.T."/>
            <person name="Schiettekatte O."/>
            <person name="Bourhy P."/>
            <person name="Veyrier F.J."/>
            <person name="Picardeau M."/>
        </authorList>
    </citation>
    <scope>NUCLEOTIDE SEQUENCE [LARGE SCALE GENOMIC DNA]</scope>
    <source>
        <strain evidence="1">201601113</strain>
    </source>
</reference>
<dbReference type="RefSeq" id="WP_135755679.1">
    <property type="nucleotide sequence ID" value="NZ_RQHS01000005.1"/>
</dbReference>
<evidence type="ECO:0000313" key="2">
    <source>
        <dbReference type="Proteomes" id="UP000297241"/>
    </source>
</evidence>
<gene>
    <name evidence="1" type="ORF">EHR06_03160</name>
</gene>